<accession>A0A9Q9AMU8</accession>
<organism evidence="3 4">
    <name type="scientific">Septoria linicola</name>
    <dbReference type="NCBI Taxonomy" id="215465"/>
    <lineage>
        <taxon>Eukaryota</taxon>
        <taxon>Fungi</taxon>
        <taxon>Dikarya</taxon>
        <taxon>Ascomycota</taxon>
        <taxon>Pezizomycotina</taxon>
        <taxon>Dothideomycetes</taxon>
        <taxon>Dothideomycetidae</taxon>
        <taxon>Mycosphaerellales</taxon>
        <taxon>Mycosphaerellaceae</taxon>
        <taxon>Septoria</taxon>
    </lineage>
</organism>
<comment type="similarity">
    <text evidence="1">Belongs to the CTAG/PCC1 family.</text>
</comment>
<dbReference type="OrthoDB" id="10025739at2759"/>
<dbReference type="Pfam" id="PF09341">
    <property type="entry name" value="Pcc1"/>
    <property type="match status" value="1"/>
</dbReference>
<dbReference type="EMBL" id="CP099418">
    <property type="protein sequence ID" value="USW47666.1"/>
    <property type="molecule type" value="Genomic_DNA"/>
</dbReference>
<dbReference type="Proteomes" id="UP001056384">
    <property type="component" value="Chromosome 1"/>
</dbReference>
<dbReference type="PANTHER" id="PTHR31283:SF5">
    <property type="entry name" value="EKC_KEOPS COMPLEX SUBUNIT LAGE3"/>
    <property type="match status" value="1"/>
</dbReference>
<protein>
    <submittedName>
        <fullName evidence="3">CTAG/Pcc1 family protein</fullName>
    </submittedName>
</protein>
<evidence type="ECO:0000256" key="2">
    <source>
        <dbReference type="SAM" id="MobiDB-lite"/>
    </source>
</evidence>
<sequence>MATVVQDPEFPCSLTVHIPFPTNRLATAALRTLSVDQELSPLVKRSFSLVEPAASLNSEAQPAPIDASLWDTPPVQSPEAPSDIVKPVGGSQDERKTVLKTDYKATTNRMLRVSVNGFFESLGTIMQTMEELDLDVVHQRGLQSLEGAQGVEHGLTGSTG</sequence>
<gene>
    <name evidence="3" type="ORF">Slin15195_G009850</name>
</gene>
<dbReference type="GO" id="GO:0000408">
    <property type="term" value="C:EKC/KEOPS complex"/>
    <property type="evidence" value="ECO:0007669"/>
    <property type="project" value="TreeGrafter"/>
</dbReference>
<dbReference type="Gene3D" id="3.30.310.50">
    <property type="entry name" value="Alpha-D-phosphohexomutase, C-terminal domain"/>
    <property type="match status" value="1"/>
</dbReference>
<feature type="region of interest" description="Disordered" evidence="2">
    <location>
        <begin position="58"/>
        <end position="93"/>
    </location>
</feature>
<reference evidence="3" key="1">
    <citation type="submission" date="2022-06" db="EMBL/GenBank/DDBJ databases">
        <title>Complete genome sequences of two strains of the flax pathogen Septoria linicola.</title>
        <authorList>
            <person name="Lapalu N."/>
            <person name="Simon A."/>
            <person name="Demenou B."/>
            <person name="Paumier D."/>
            <person name="Guillot M.-P."/>
            <person name="Gout L."/>
            <person name="Valade R."/>
        </authorList>
    </citation>
    <scope>NUCLEOTIDE SEQUENCE</scope>
    <source>
        <strain evidence="3">SE15195</strain>
    </source>
</reference>
<dbReference type="GO" id="GO:0070525">
    <property type="term" value="P:tRNA threonylcarbamoyladenosine metabolic process"/>
    <property type="evidence" value="ECO:0007669"/>
    <property type="project" value="TreeGrafter"/>
</dbReference>
<evidence type="ECO:0000313" key="3">
    <source>
        <dbReference type="EMBL" id="USW47666.1"/>
    </source>
</evidence>
<keyword evidence="4" id="KW-1185">Reference proteome</keyword>
<evidence type="ECO:0000313" key="4">
    <source>
        <dbReference type="Proteomes" id="UP001056384"/>
    </source>
</evidence>
<dbReference type="AlphaFoldDB" id="A0A9Q9AMU8"/>
<proteinExistence type="inferred from homology"/>
<name>A0A9Q9AMU8_9PEZI</name>
<dbReference type="PANTHER" id="PTHR31283">
    <property type="entry name" value="EKC/KEOPS COMPLEX SUBUNIT PCC1 FAMILY MEMBER"/>
    <property type="match status" value="1"/>
</dbReference>
<evidence type="ECO:0000256" key="1">
    <source>
        <dbReference type="ARBA" id="ARBA00007073"/>
    </source>
</evidence>
<dbReference type="InterPro" id="IPR015419">
    <property type="entry name" value="CTAG/Pcc1"/>
</dbReference>